<keyword evidence="2" id="KW-1185">Reference proteome</keyword>
<protein>
    <submittedName>
        <fullName evidence="1">Type I-U CRISPR-associated protein Cas5/Cas6</fullName>
    </submittedName>
</protein>
<proteinExistence type="predicted"/>
<dbReference type="RefSeq" id="WP_211848632.1">
    <property type="nucleotide sequence ID" value="NZ_JAAEDL010000026.1"/>
</dbReference>
<accession>A0A9X9XH65</accession>
<dbReference type="InterPro" id="IPR019089">
    <property type="entry name" value="Cas_GSU0054"/>
</dbReference>
<dbReference type="Pfam" id="PF09609">
    <property type="entry name" value="Cas_GSU0054"/>
    <property type="match status" value="1"/>
</dbReference>
<reference evidence="1" key="1">
    <citation type="submission" date="2020-01" db="EMBL/GenBank/DDBJ databases">
        <authorList>
            <person name="Rat A."/>
        </authorList>
    </citation>
    <scope>NUCLEOTIDE SEQUENCE</scope>
    <source>
        <strain evidence="1">LMG 31228</strain>
    </source>
</reference>
<gene>
    <name evidence="1" type="primary">cas5u6u</name>
    <name evidence="1" type="ORF">GXW74_21350</name>
</gene>
<sequence length="687" mass="73541">MAACPGAAVQALVAGAARGAALTDVDAAALRWLEGLAPPTIATPLARRGAGSITYVPNSDLDAVGGHPVRIGEIRAGKTIRPMLFDAEIPLVYAWSIPDDAAHLPALIAMADRLYQLGRGVDMAWATAEAVDPATADARLAAHPGPKHRPSDSGRGGARLACPQPGSLDGLILRHQAQATRFRPGERKGTILFAEPPKPRFRMVPYDCPPARLLFDFRAGRAFAPWPLRRAAALVEMLRDEAARRLRKAKPDRAATVERLLVGRGATPADLALRPRLIPLPSIGFVHADRAIRRVLLEVPPHCPLSPLELRGALLAIPLHVAGEIQSDARLVPAAEETMLRHYGLGEESQPARLWRSVMPMALPGGPPRSGRTGSARLAGEASQACAVRQVLRHAGVTEAVTAIRVQHEPFAGRGERAEAFVHEPRCPAAALRHVEQRFAEPRRGPLVLGNGRWLGLGLFAPVAVHPRMFALGVMGGLAAGSGAAPDLASALRRAVMARVRDCTGSDRLDAFFTGHAPDGAPLRDGNHRHLAFDPHRRRLVIAPHGLEGRPVARWEREPLATLDAALAGLVELRAGSAGLLRLRGADVGQDDDPLLTTATSWQSITPYTPTRYAKALPPVEAIAEDVRRECRRRRWPEPICEVLDIRAGPRGGLTATLHLRFAIARPGPILLGRTAHAGGGLFQACP</sequence>
<comment type="caution">
    <text evidence="1">The sequence shown here is derived from an EMBL/GenBank/DDBJ whole genome shotgun (WGS) entry which is preliminary data.</text>
</comment>
<evidence type="ECO:0000313" key="2">
    <source>
        <dbReference type="Proteomes" id="UP001138709"/>
    </source>
</evidence>
<name>A0A9X9XH65_9PROT</name>
<dbReference type="EMBL" id="JAAEDL010000026">
    <property type="protein sequence ID" value="MBR0683051.1"/>
    <property type="molecule type" value="Genomic_DNA"/>
</dbReference>
<dbReference type="Proteomes" id="UP001138709">
    <property type="component" value="Unassembled WGS sequence"/>
</dbReference>
<organism evidence="1 2">
    <name type="scientific">Neoroseomonas eburnea</name>
    <dbReference type="NCBI Taxonomy" id="1346889"/>
    <lineage>
        <taxon>Bacteria</taxon>
        <taxon>Pseudomonadati</taxon>
        <taxon>Pseudomonadota</taxon>
        <taxon>Alphaproteobacteria</taxon>
        <taxon>Acetobacterales</taxon>
        <taxon>Acetobacteraceae</taxon>
        <taxon>Neoroseomonas</taxon>
    </lineage>
</organism>
<reference evidence="1" key="2">
    <citation type="journal article" date="2021" name="Syst. Appl. Microbiol.">
        <title>Roseomonas hellenica sp. nov., isolated from roots of wild-growing Alkanna tinctoria.</title>
        <authorList>
            <person name="Rat A."/>
            <person name="Naranjo H.D."/>
            <person name="Lebbe L."/>
            <person name="Cnockaert M."/>
            <person name="Krigas N."/>
            <person name="Grigoriadou K."/>
            <person name="Maloupa E."/>
            <person name="Willems A."/>
        </authorList>
    </citation>
    <scope>NUCLEOTIDE SEQUENCE</scope>
    <source>
        <strain evidence="1">LMG 31228</strain>
    </source>
</reference>
<evidence type="ECO:0000313" key="1">
    <source>
        <dbReference type="EMBL" id="MBR0683051.1"/>
    </source>
</evidence>
<dbReference type="NCBIfam" id="TIGR02165">
    <property type="entry name" value="cas5_6_GSU0054"/>
    <property type="match status" value="1"/>
</dbReference>
<dbReference type="AlphaFoldDB" id="A0A9X9XH65"/>